<organism evidence="3 4">
    <name type="scientific">Anaerobacterium chartisolvens</name>
    <dbReference type="NCBI Taxonomy" id="1297424"/>
    <lineage>
        <taxon>Bacteria</taxon>
        <taxon>Bacillati</taxon>
        <taxon>Bacillota</taxon>
        <taxon>Clostridia</taxon>
        <taxon>Eubacteriales</taxon>
        <taxon>Oscillospiraceae</taxon>
        <taxon>Anaerobacterium</taxon>
    </lineage>
</organism>
<dbReference type="RefSeq" id="WP_114299049.1">
    <property type="nucleotide sequence ID" value="NZ_QPJT01000024.1"/>
</dbReference>
<feature type="domain" description="DUF3592" evidence="2">
    <location>
        <begin position="51"/>
        <end position="118"/>
    </location>
</feature>
<keyword evidence="1" id="KW-1133">Transmembrane helix</keyword>
<evidence type="ECO:0000313" key="4">
    <source>
        <dbReference type="Proteomes" id="UP000253034"/>
    </source>
</evidence>
<keyword evidence="4" id="KW-1185">Reference proteome</keyword>
<dbReference type="OrthoDB" id="2662525at2"/>
<evidence type="ECO:0000259" key="2">
    <source>
        <dbReference type="Pfam" id="PF12158"/>
    </source>
</evidence>
<sequence length="127" mass="14505">MVRVSLKRDKNIKLFRKIIFKAFFVFGIIFVLSGIVMAFNRILFLNNAITVQGEVISLQKDITKDNNNHTSIIYKPEVKFQTKSGEVITFVSKVGSNPPSFSVGRIIEVVYNPEYPNEVNQWGNHIV</sequence>
<accession>A0A369ASH4</accession>
<gene>
    <name evidence="3" type="ORF">DFR58_1245</name>
</gene>
<comment type="caution">
    <text evidence="3">The sequence shown here is derived from an EMBL/GenBank/DDBJ whole genome shotgun (WGS) entry which is preliminary data.</text>
</comment>
<keyword evidence="1" id="KW-0472">Membrane</keyword>
<keyword evidence="1" id="KW-0812">Transmembrane</keyword>
<dbReference type="AlphaFoldDB" id="A0A369ASH4"/>
<reference evidence="3 4" key="1">
    <citation type="submission" date="2018-07" db="EMBL/GenBank/DDBJ databases">
        <title>Genomic Encyclopedia of Type Strains, Phase IV (KMG-IV): sequencing the most valuable type-strain genomes for metagenomic binning, comparative biology and taxonomic classification.</title>
        <authorList>
            <person name="Goeker M."/>
        </authorList>
    </citation>
    <scope>NUCLEOTIDE SEQUENCE [LARGE SCALE GENOMIC DNA]</scope>
    <source>
        <strain evidence="3 4">DSM 27016</strain>
    </source>
</reference>
<name>A0A369ASH4_9FIRM</name>
<protein>
    <submittedName>
        <fullName evidence="3">Uncharacterized protein DUF3592</fullName>
    </submittedName>
</protein>
<proteinExistence type="predicted"/>
<dbReference type="Proteomes" id="UP000253034">
    <property type="component" value="Unassembled WGS sequence"/>
</dbReference>
<feature type="transmembrane region" description="Helical" evidence="1">
    <location>
        <begin position="20"/>
        <end position="39"/>
    </location>
</feature>
<evidence type="ECO:0000256" key="1">
    <source>
        <dbReference type="SAM" id="Phobius"/>
    </source>
</evidence>
<dbReference type="Pfam" id="PF12158">
    <property type="entry name" value="DUF3592"/>
    <property type="match status" value="1"/>
</dbReference>
<evidence type="ECO:0000313" key="3">
    <source>
        <dbReference type="EMBL" id="RCX12055.1"/>
    </source>
</evidence>
<dbReference type="EMBL" id="QPJT01000024">
    <property type="protein sequence ID" value="RCX12055.1"/>
    <property type="molecule type" value="Genomic_DNA"/>
</dbReference>
<dbReference type="InterPro" id="IPR021994">
    <property type="entry name" value="DUF3592"/>
</dbReference>